<accession>A0ABP6SWT4</accession>
<sequence>MTPRSFPYSPDIEADLTDVAEQSRTLVDEDDDTTLPPLGNAEVPDADAIEQSRAVPIDEDDYR</sequence>
<evidence type="ECO:0000313" key="3">
    <source>
        <dbReference type="Proteomes" id="UP001501676"/>
    </source>
</evidence>
<gene>
    <name evidence="2" type="ORF">GCM10020369_23950</name>
</gene>
<feature type="region of interest" description="Disordered" evidence="1">
    <location>
        <begin position="26"/>
        <end position="63"/>
    </location>
</feature>
<keyword evidence="3" id="KW-1185">Reference proteome</keyword>
<protein>
    <submittedName>
        <fullName evidence="2">Uncharacterized protein</fullName>
    </submittedName>
</protein>
<evidence type="ECO:0000256" key="1">
    <source>
        <dbReference type="SAM" id="MobiDB-lite"/>
    </source>
</evidence>
<dbReference type="EMBL" id="BAAAYN010000017">
    <property type="protein sequence ID" value="GAA3386481.1"/>
    <property type="molecule type" value="Genomic_DNA"/>
</dbReference>
<dbReference type="Proteomes" id="UP001501676">
    <property type="component" value="Unassembled WGS sequence"/>
</dbReference>
<evidence type="ECO:0000313" key="2">
    <source>
        <dbReference type="EMBL" id="GAA3386481.1"/>
    </source>
</evidence>
<name>A0ABP6SWT4_9ACTN</name>
<organism evidence="2 3">
    <name type="scientific">Cryptosporangium minutisporangium</name>
    <dbReference type="NCBI Taxonomy" id="113569"/>
    <lineage>
        <taxon>Bacteria</taxon>
        <taxon>Bacillati</taxon>
        <taxon>Actinomycetota</taxon>
        <taxon>Actinomycetes</taxon>
        <taxon>Cryptosporangiales</taxon>
        <taxon>Cryptosporangiaceae</taxon>
        <taxon>Cryptosporangium</taxon>
    </lineage>
</organism>
<dbReference type="RefSeq" id="WP_345728120.1">
    <property type="nucleotide sequence ID" value="NZ_BAAAYN010000017.1"/>
</dbReference>
<reference evidence="3" key="1">
    <citation type="journal article" date="2019" name="Int. J. Syst. Evol. Microbiol.">
        <title>The Global Catalogue of Microorganisms (GCM) 10K type strain sequencing project: providing services to taxonomists for standard genome sequencing and annotation.</title>
        <authorList>
            <consortium name="The Broad Institute Genomics Platform"/>
            <consortium name="The Broad Institute Genome Sequencing Center for Infectious Disease"/>
            <person name="Wu L."/>
            <person name="Ma J."/>
        </authorList>
    </citation>
    <scope>NUCLEOTIDE SEQUENCE [LARGE SCALE GENOMIC DNA]</scope>
    <source>
        <strain evidence="3">JCM 9458</strain>
    </source>
</reference>
<comment type="caution">
    <text evidence="2">The sequence shown here is derived from an EMBL/GenBank/DDBJ whole genome shotgun (WGS) entry which is preliminary data.</text>
</comment>
<proteinExistence type="predicted"/>